<dbReference type="AlphaFoldDB" id="A0AAE9DK26"/>
<sequence>MTNYLKVPEKTPIADATLHIASNYVINEWNTHFNTKKDYKNENESKVLQKIIDNSDQQLRMYGSGQELAENLRIFGNFPLSHKFFNTEICDPFTNRTAEVY</sequence>
<gene>
    <name evidence="1" type="ORF">L3Y34_017549</name>
</gene>
<accession>A0AAE9DK26</accession>
<evidence type="ECO:0000313" key="1">
    <source>
        <dbReference type="EMBL" id="ULU04872.1"/>
    </source>
</evidence>
<reference evidence="1 2" key="1">
    <citation type="submission" date="2022-05" db="EMBL/GenBank/DDBJ databases">
        <title>Chromosome-level reference genomes for two strains of Caenorhabditis briggsae: an improved platform for comparative genomics.</title>
        <authorList>
            <person name="Stevens L."/>
            <person name="Andersen E.C."/>
        </authorList>
    </citation>
    <scope>NUCLEOTIDE SEQUENCE [LARGE SCALE GENOMIC DNA]</scope>
    <source>
        <strain evidence="1">QX1410_ONT</strain>
        <tissue evidence="1">Whole-organism</tissue>
    </source>
</reference>
<proteinExistence type="predicted"/>
<dbReference type="EMBL" id="CP090892">
    <property type="protein sequence ID" value="ULU04872.1"/>
    <property type="molecule type" value="Genomic_DNA"/>
</dbReference>
<evidence type="ECO:0000313" key="2">
    <source>
        <dbReference type="Proteomes" id="UP000827892"/>
    </source>
</evidence>
<protein>
    <submittedName>
        <fullName evidence="1">Uncharacterized protein</fullName>
    </submittedName>
</protein>
<name>A0AAE9DK26_CAEBR</name>
<dbReference type="Proteomes" id="UP000827892">
    <property type="component" value="Chromosome II"/>
</dbReference>
<organism evidence="1 2">
    <name type="scientific">Caenorhabditis briggsae</name>
    <dbReference type="NCBI Taxonomy" id="6238"/>
    <lineage>
        <taxon>Eukaryota</taxon>
        <taxon>Metazoa</taxon>
        <taxon>Ecdysozoa</taxon>
        <taxon>Nematoda</taxon>
        <taxon>Chromadorea</taxon>
        <taxon>Rhabditida</taxon>
        <taxon>Rhabditina</taxon>
        <taxon>Rhabditomorpha</taxon>
        <taxon>Rhabditoidea</taxon>
        <taxon>Rhabditidae</taxon>
        <taxon>Peloderinae</taxon>
        <taxon>Caenorhabditis</taxon>
    </lineage>
</organism>